<evidence type="ECO:0000256" key="3">
    <source>
        <dbReference type="ARBA" id="ARBA00022448"/>
    </source>
</evidence>
<dbReference type="STRING" id="670386.D3BJS9"/>
<evidence type="ECO:0000256" key="1">
    <source>
        <dbReference type="ARBA" id="ARBA00004123"/>
    </source>
</evidence>
<keyword evidence="3" id="KW-0813">Transport</keyword>
<comment type="caution">
    <text evidence="5">The sequence shown here is derived from an EMBL/GenBank/DDBJ whole genome shotgun (WGS) entry which is preliminary data.</text>
</comment>
<keyword evidence="4" id="KW-0539">Nucleus</keyword>
<dbReference type="InterPro" id="IPR021827">
    <property type="entry name" value="Nup186/Nup192/Nup205"/>
</dbReference>
<name>D3BJS9_HETP5</name>
<evidence type="ECO:0000256" key="4">
    <source>
        <dbReference type="ARBA" id="ARBA00023242"/>
    </source>
</evidence>
<dbReference type="Proteomes" id="UP000001396">
    <property type="component" value="Unassembled WGS sequence"/>
</dbReference>
<dbReference type="Pfam" id="PF11894">
    <property type="entry name" value="Nup192"/>
    <property type="match status" value="1"/>
</dbReference>
<comment type="similarity">
    <text evidence="2">Belongs to the NUP186/NUP192/NUP205 family.</text>
</comment>
<dbReference type="GO" id="GO:0044611">
    <property type="term" value="C:nuclear pore inner ring"/>
    <property type="evidence" value="ECO:0007669"/>
    <property type="project" value="TreeGrafter"/>
</dbReference>
<evidence type="ECO:0000256" key="2">
    <source>
        <dbReference type="ARBA" id="ARBA00005892"/>
    </source>
</evidence>
<dbReference type="PANTHER" id="PTHR31344:SF0">
    <property type="entry name" value="NUCLEAR PORE COMPLEX PROTEIN NUP205"/>
    <property type="match status" value="1"/>
</dbReference>
<dbReference type="GO" id="GO:0006999">
    <property type="term" value="P:nuclear pore organization"/>
    <property type="evidence" value="ECO:0007669"/>
    <property type="project" value="TreeGrafter"/>
</dbReference>
<dbReference type="PANTHER" id="PTHR31344">
    <property type="entry name" value="NUCLEAR PORE COMPLEX PROTEIN NUP205"/>
    <property type="match status" value="1"/>
</dbReference>
<dbReference type="GO" id="GO:0017056">
    <property type="term" value="F:structural constituent of nuclear pore"/>
    <property type="evidence" value="ECO:0007669"/>
    <property type="project" value="TreeGrafter"/>
</dbReference>
<evidence type="ECO:0000313" key="5">
    <source>
        <dbReference type="EMBL" id="EFA78159.1"/>
    </source>
</evidence>
<keyword evidence="6" id="KW-1185">Reference proteome</keyword>
<protein>
    <submittedName>
        <fullName evidence="5">Prespore-specific protein</fullName>
    </submittedName>
</protein>
<dbReference type="EMBL" id="ADBJ01000038">
    <property type="protein sequence ID" value="EFA78159.1"/>
    <property type="molecule type" value="Genomic_DNA"/>
</dbReference>
<gene>
    <name evidence="5" type="ORF">PPL_08809</name>
</gene>
<accession>D3BJS9</accession>
<comment type="subcellular location">
    <subcellularLocation>
        <location evidence="1">Nucleus</location>
    </subcellularLocation>
</comment>
<evidence type="ECO:0000313" key="6">
    <source>
        <dbReference type="Proteomes" id="UP000001396"/>
    </source>
</evidence>
<dbReference type="GeneID" id="31364286"/>
<dbReference type="InParanoid" id="D3BJS9"/>
<sequence length="767" mass="88815">MEEEVFSDPQGRLLALLRGATTSDENTIGGGSSIINSNELSQFLWAQRDLFSANKFLQLKPIVKEISEQQRKEIRIKKQFNLNGDIIEVVDDFINIAFQISDKLNIDEYLACQTLARVVNMTSTRDATLLINQCEEYLYQARSCYLDTLREILNMFMCELLSQHNDCLVTVLLRLLEEKIRNITVPTNQKESTYRLQECQKIVDCLFLISFQFTLKEESIRSLISKLKEVSKLYSNQQPNNTLYSPLFQITFTLLLNIFVIFVESKVLLMNPHEHKPTVNTALTSNTFLTKVEADITSDWEHNLSIQSTLQSVFYLLKLKESANDFDQWSQRAFPKDRNPAEFLARIVEFQEFKNNSLKNFYLFVLDEYCCSLIQYFPINDKMNCMMMAALTVCNGIEVYNFFTKDSAQFTWNKILQHMQFYIESLNQPNTELSPSDTEALNAFLCLITEVINYSPHLAQMLSRSTPILLLFFRYVTAPVSVGLKSTTLKAITACAKYPIYVPDIWKLLNESEIFPSGLRMESQSSEHGEFPFTQQFLELFYQLIQGSPFLFDRSNDSVMQVYLEHIMNLFSSFNNKAFNNILDKWKFTLTILNIFVFCLSHFKSSIINHVIDRKHPVYPLYIELTRESHNLTLQTIINIIDTATNENYCQVDRSSEPRDSIESVAFDLLFRDLHSAYIFVVLGVLSRRHSRAVRQGARVHRARPRAVYRRLLPAIRSVPAVRFELYSMDDCTAHSVLSRQVCLHLELHTGALPARLSVDLRSLDRL</sequence>
<dbReference type="RefSeq" id="XP_020430285.1">
    <property type="nucleotide sequence ID" value="XM_020579610.1"/>
</dbReference>
<reference evidence="5 6" key="1">
    <citation type="journal article" date="2011" name="Genome Res.">
        <title>Phylogeny-wide analysis of social amoeba genomes highlights ancient origins for complex intercellular communication.</title>
        <authorList>
            <person name="Heidel A.J."/>
            <person name="Lawal H.M."/>
            <person name="Felder M."/>
            <person name="Schilde C."/>
            <person name="Helps N.R."/>
            <person name="Tunggal B."/>
            <person name="Rivero F."/>
            <person name="John U."/>
            <person name="Schleicher M."/>
            <person name="Eichinger L."/>
            <person name="Platzer M."/>
            <person name="Noegel A.A."/>
            <person name="Schaap P."/>
            <person name="Gloeckner G."/>
        </authorList>
    </citation>
    <scope>NUCLEOTIDE SEQUENCE [LARGE SCALE GENOMIC DNA]</scope>
    <source>
        <strain evidence="6">ATCC 26659 / Pp 5 / PN500</strain>
    </source>
</reference>
<proteinExistence type="inferred from homology"/>
<dbReference type="AlphaFoldDB" id="D3BJS9"/>
<organism evidence="5 6">
    <name type="scientific">Heterostelium pallidum (strain ATCC 26659 / Pp 5 / PN500)</name>
    <name type="common">Cellular slime mold</name>
    <name type="synonym">Polysphondylium pallidum</name>
    <dbReference type="NCBI Taxonomy" id="670386"/>
    <lineage>
        <taxon>Eukaryota</taxon>
        <taxon>Amoebozoa</taxon>
        <taxon>Evosea</taxon>
        <taxon>Eumycetozoa</taxon>
        <taxon>Dictyostelia</taxon>
        <taxon>Acytosteliales</taxon>
        <taxon>Acytosteliaceae</taxon>
        <taxon>Heterostelium</taxon>
    </lineage>
</organism>